<dbReference type="PANTHER" id="PTHR32444:SF118">
    <property type="entry name" value="OS09G0551150 PROTEIN"/>
    <property type="match status" value="1"/>
</dbReference>
<dbReference type="EMBL" id="BKCJ010410287">
    <property type="protein sequence ID" value="GFA35767.1"/>
    <property type="molecule type" value="Genomic_DNA"/>
</dbReference>
<dbReference type="GO" id="GO:0016301">
    <property type="term" value="F:kinase activity"/>
    <property type="evidence" value="ECO:0007669"/>
    <property type="project" value="UniProtKB-KW"/>
</dbReference>
<feature type="compositionally biased region" description="Polar residues" evidence="3">
    <location>
        <begin position="118"/>
        <end position="140"/>
    </location>
</feature>
<dbReference type="PANTHER" id="PTHR32444">
    <property type="entry name" value="BULB-TYPE LECTIN DOMAIN-CONTAINING PROTEIN"/>
    <property type="match status" value="1"/>
</dbReference>
<dbReference type="InterPro" id="IPR000858">
    <property type="entry name" value="S_locus_glycoprot_dom"/>
</dbReference>
<evidence type="ECO:0000259" key="4">
    <source>
        <dbReference type="Pfam" id="PF00954"/>
    </source>
</evidence>
<feature type="non-terminal residue" evidence="5">
    <location>
        <position position="1"/>
    </location>
</feature>
<feature type="region of interest" description="Disordered" evidence="3">
    <location>
        <begin position="96"/>
        <end position="150"/>
    </location>
</feature>
<evidence type="ECO:0000256" key="3">
    <source>
        <dbReference type="SAM" id="MobiDB-lite"/>
    </source>
</evidence>
<evidence type="ECO:0000313" key="5">
    <source>
        <dbReference type="EMBL" id="GFA35767.1"/>
    </source>
</evidence>
<dbReference type="Pfam" id="PF00954">
    <property type="entry name" value="S_locus_glycop"/>
    <property type="match status" value="1"/>
</dbReference>
<comment type="caution">
    <text evidence="5">The sequence shown here is derived from an EMBL/GenBank/DDBJ whole genome shotgun (WGS) entry which is preliminary data.</text>
</comment>
<proteinExistence type="predicted"/>
<keyword evidence="2" id="KW-1015">Disulfide bond</keyword>
<keyword evidence="5" id="KW-0430">Lectin</keyword>
<evidence type="ECO:0000256" key="1">
    <source>
        <dbReference type="ARBA" id="ARBA00022729"/>
    </source>
</evidence>
<protein>
    <submittedName>
        <fullName evidence="5">G-type lectin S-receptor-like serine/threonine-protein kinase</fullName>
    </submittedName>
</protein>
<dbReference type="GO" id="GO:0048544">
    <property type="term" value="P:recognition of pollen"/>
    <property type="evidence" value="ECO:0007669"/>
    <property type="project" value="InterPro"/>
</dbReference>
<name>A0A699JGD2_TANCI</name>
<keyword evidence="1" id="KW-0732">Signal</keyword>
<feature type="domain" description="S-locus glycoprotein" evidence="4">
    <location>
        <begin position="23"/>
        <end position="78"/>
    </location>
</feature>
<dbReference type="AlphaFoldDB" id="A0A699JGD2"/>
<sequence>LQFNAAIAKLTDMGDFCLNDTISGSILLESFDYPENMWDISGEASDNDCDIYGVCGIIAICTNNKSSICDCSKGFVPMSNEEWSKSNWTRGCVRRSEKNQSSLASGKVPGSKRAEAPISSSLFSRQNANTGARVTAQHWSQRYGLDRRPH</sequence>
<accession>A0A699JGD2</accession>
<keyword evidence="5" id="KW-0808">Transferase</keyword>
<dbReference type="GO" id="GO:0030246">
    <property type="term" value="F:carbohydrate binding"/>
    <property type="evidence" value="ECO:0007669"/>
    <property type="project" value="UniProtKB-KW"/>
</dbReference>
<keyword evidence="5" id="KW-0418">Kinase</keyword>
<gene>
    <name evidence="5" type="ORF">Tci_607739</name>
</gene>
<evidence type="ECO:0000256" key="2">
    <source>
        <dbReference type="ARBA" id="ARBA00023157"/>
    </source>
</evidence>
<organism evidence="5">
    <name type="scientific">Tanacetum cinerariifolium</name>
    <name type="common">Dalmatian daisy</name>
    <name type="synonym">Chrysanthemum cinerariifolium</name>
    <dbReference type="NCBI Taxonomy" id="118510"/>
    <lineage>
        <taxon>Eukaryota</taxon>
        <taxon>Viridiplantae</taxon>
        <taxon>Streptophyta</taxon>
        <taxon>Embryophyta</taxon>
        <taxon>Tracheophyta</taxon>
        <taxon>Spermatophyta</taxon>
        <taxon>Magnoliopsida</taxon>
        <taxon>eudicotyledons</taxon>
        <taxon>Gunneridae</taxon>
        <taxon>Pentapetalae</taxon>
        <taxon>asterids</taxon>
        <taxon>campanulids</taxon>
        <taxon>Asterales</taxon>
        <taxon>Asteraceae</taxon>
        <taxon>Asteroideae</taxon>
        <taxon>Anthemideae</taxon>
        <taxon>Anthemidinae</taxon>
        <taxon>Tanacetum</taxon>
    </lineage>
</organism>
<reference evidence="5" key="1">
    <citation type="journal article" date="2019" name="Sci. Rep.">
        <title>Draft genome of Tanacetum cinerariifolium, the natural source of mosquito coil.</title>
        <authorList>
            <person name="Yamashiro T."/>
            <person name="Shiraishi A."/>
            <person name="Satake H."/>
            <person name="Nakayama K."/>
        </authorList>
    </citation>
    <scope>NUCLEOTIDE SEQUENCE</scope>
</reference>
<keyword evidence="5" id="KW-0675">Receptor</keyword>